<dbReference type="InterPro" id="IPR001753">
    <property type="entry name" value="Enoyl-CoA_hydra/iso"/>
</dbReference>
<organism evidence="1 2">
    <name type="scientific">Nocardia ignorata</name>
    <dbReference type="NCBI Taxonomy" id="145285"/>
    <lineage>
        <taxon>Bacteria</taxon>
        <taxon>Bacillati</taxon>
        <taxon>Actinomycetota</taxon>
        <taxon>Actinomycetes</taxon>
        <taxon>Mycobacteriales</taxon>
        <taxon>Nocardiaceae</taxon>
        <taxon>Nocardia</taxon>
    </lineage>
</organism>
<accession>A0A4R6P4X5</accession>
<keyword evidence="2" id="KW-1185">Reference proteome</keyword>
<dbReference type="GO" id="GO:0004165">
    <property type="term" value="F:delta(3)-delta(2)-enoyl-CoA isomerase activity"/>
    <property type="evidence" value="ECO:0007669"/>
    <property type="project" value="TreeGrafter"/>
</dbReference>
<gene>
    <name evidence="1" type="ORF">DFR75_10596</name>
</gene>
<evidence type="ECO:0000313" key="1">
    <source>
        <dbReference type="EMBL" id="TDP32858.1"/>
    </source>
</evidence>
<dbReference type="PANTHER" id="PTHR11941">
    <property type="entry name" value="ENOYL-COA HYDRATASE-RELATED"/>
    <property type="match status" value="1"/>
</dbReference>
<reference evidence="1 2" key="1">
    <citation type="submission" date="2019-03" db="EMBL/GenBank/DDBJ databases">
        <title>Genomic Encyclopedia of Type Strains, Phase IV (KMG-IV): sequencing the most valuable type-strain genomes for metagenomic binning, comparative biology and taxonomic classification.</title>
        <authorList>
            <person name="Goeker M."/>
        </authorList>
    </citation>
    <scope>NUCLEOTIDE SEQUENCE [LARGE SCALE GENOMIC DNA]</scope>
    <source>
        <strain evidence="1 2">DSM 44496</strain>
    </source>
</reference>
<dbReference type="Proteomes" id="UP000295087">
    <property type="component" value="Unassembled WGS sequence"/>
</dbReference>
<dbReference type="InterPro" id="IPR029045">
    <property type="entry name" value="ClpP/crotonase-like_dom_sf"/>
</dbReference>
<dbReference type="SUPFAM" id="SSF52096">
    <property type="entry name" value="ClpP/crotonase"/>
    <property type="match status" value="1"/>
</dbReference>
<dbReference type="Pfam" id="PF00378">
    <property type="entry name" value="ECH_1"/>
    <property type="match status" value="1"/>
</dbReference>
<dbReference type="GO" id="GO:0006635">
    <property type="term" value="P:fatty acid beta-oxidation"/>
    <property type="evidence" value="ECO:0007669"/>
    <property type="project" value="TreeGrafter"/>
</dbReference>
<evidence type="ECO:0000313" key="2">
    <source>
        <dbReference type="Proteomes" id="UP000295087"/>
    </source>
</evidence>
<protein>
    <submittedName>
        <fullName evidence="1">Enoyl-CoA hydratase/carnithine racemase</fullName>
    </submittedName>
</protein>
<name>A0A4R6P4X5_NOCIG</name>
<dbReference type="AlphaFoldDB" id="A0A4R6P4X5"/>
<dbReference type="PANTHER" id="PTHR11941:SF75">
    <property type="entry name" value="ENOYL-COA HYDRATASE_ISOMERASE FAMILY PROTEIN"/>
    <property type="match status" value="1"/>
</dbReference>
<sequence length="269" mass="28881">MAPRTVLDAIETLLPEQVPPPSRNRRLRVDGRHRLGVCREVLAHIWLRTERNRMPTLRRHGTVAVLDLGDGENRFSPDFLTEMNTHLDTVVTTGARAMVTTATGPVYSHGLDLEWLAANGDQAAGYVAAVHTLLARVLTLPMPTAAAIDGDAFGAGAMLALAHDYRVMRADRGFFCFPEAELRIPFTNGMAALIQAKVPPKTAIAAMTTARRFDGTEAAAFDLVDATAAEVLDAALASVAPLGGKDQPTMTAIKSVMFEGVLTALRGKN</sequence>
<dbReference type="CDD" id="cd06558">
    <property type="entry name" value="crotonase-like"/>
    <property type="match status" value="1"/>
</dbReference>
<dbReference type="Gene3D" id="3.90.226.10">
    <property type="entry name" value="2-enoyl-CoA Hydratase, Chain A, domain 1"/>
    <property type="match status" value="1"/>
</dbReference>
<proteinExistence type="predicted"/>
<comment type="caution">
    <text evidence="1">The sequence shown here is derived from an EMBL/GenBank/DDBJ whole genome shotgun (WGS) entry which is preliminary data.</text>
</comment>
<dbReference type="EMBL" id="SNXK01000005">
    <property type="protein sequence ID" value="TDP32858.1"/>
    <property type="molecule type" value="Genomic_DNA"/>
</dbReference>